<evidence type="ECO:0000313" key="3">
    <source>
        <dbReference type="Proteomes" id="UP000076881"/>
    </source>
</evidence>
<comment type="caution">
    <text evidence="2">The sequence shown here is derived from an EMBL/GenBank/DDBJ whole genome shotgun (WGS) entry which is preliminary data.</text>
</comment>
<feature type="coiled-coil region" evidence="1">
    <location>
        <begin position="13"/>
        <end position="40"/>
    </location>
</feature>
<dbReference type="OrthoDB" id="4864180at2759"/>
<keyword evidence="1" id="KW-0175">Coiled coil</keyword>
<keyword evidence="3" id="KW-1185">Reference proteome</keyword>
<accession>A0A168FDI9</accession>
<name>A0A168FDI9_CORDF</name>
<protein>
    <submittedName>
        <fullName evidence="2">Uncharacterized protein</fullName>
    </submittedName>
</protein>
<sequence length="113" mass="13375">MSGKVPPERMAELRRGSKLRQRLQEEIEEAKQSVHSTEDNIRYHYQQLSYIQAYEVDPVKRHRDMAYWQSNINQLQAQMTTLQHRLSVAVQDLRDFEEATAEISERAGRDEQT</sequence>
<evidence type="ECO:0000256" key="1">
    <source>
        <dbReference type="SAM" id="Coils"/>
    </source>
</evidence>
<proteinExistence type="predicted"/>
<dbReference type="Proteomes" id="UP000076881">
    <property type="component" value="Unassembled WGS sequence"/>
</dbReference>
<dbReference type="EMBL" id="AZHF01000005">
    <property type="protein sequence ID" value="OAA75031.1"/>
    <property type="molecule type" value="Genomic_DNA"/>
</dbReference>
<organism evidence="2 3">
    <name type="scientific">Akanthomyces lecanii RCEF 1005</name>
    <dbReference type="NCBI Taxonomy" id="1081108"/>
    <lineage>
        <taxon>Eukaryota</taxon>
        <taxon>Fungi</taxon>
        <taxon>Dikarya</taxon>
        <taxon>Ascomycota</taxon>
        <taxon>Pezizomycotina</taxon>
        <taxon>Sordariomycetes</taxon>
        <taxon>Hypocreomycetidae</taxon>
        <taxon>Hypocreales</taxon>
        <taxon>Cordycipitaceae</taxon>
        <taxon>Akanthomyces</taxon>
        <taxon>Cordyceps confragosa</taxon>
    </lineage>
</organism>
<gene>
    <name evidence="2" type="ORF">LEL_07019</name>
</gene>
<dbReference type="AlphaFoldDB" id="A0A168FDI9"/>
<reference evidence="2 3" key="1">
    <citation type="journal article" date="2016" name="Genome Biol. Evol.">
        <title>Divergent and convergent evolution of fungal pathogenicity.</title>
        <authorList>
            <person name="Shang Y."/>
            <person name="Xiao G."/>
            <person name="Zheng P."/>
            <person name="Cen K."/>
            <person name="Zhan S."/>
            <person name="Wang C."/>
        </authorList>
    </citation>
    <scope>NUCLEOTIDE SEQUENCE [LARGE SCALE GENOMIC DNA]</scope>
    <source>
        <strain evidence="2 3">RCEF 1005</strain>
    </source>
</reference>
<evidence type="ECO:0000313" key="2">
    <source>
        <dbReference type="EMBL" id="OAA75031.1"/>
    </source>
</evidence>